<dbReference type="InterPro" id="IPR029063">
    <property type="entry name" value="SAM-dependent_MTases_sf"/>
</dbReference>
<reference evidence="2" key="1">
    <citation type="submission" date="2022-10" db="EMBL/GenBank/DDBJ databases">
        <title>The complete genomes of actinobacterial strains from the NBC collection.</title>
        <authorList>
            <person name="Joergensen T.S."/>
            <person name="Alvarez Arevalo M."/>
            <person name="Sterndorff E.B."/>
            <person name="Faurdal D."/>
            <person name="Vuksanovic O."/>
            <person name="Mourched A.-S."/>
            <person name="Charusanti P."/>
            <person name="Shaw S."/>
            <person name="Blin K."/>
            <person name="Weber T."/>
        </authorList>
    </citation>
    <scope>NUCLEOTIDE SEQUENCE</scope>
    <source>
        <strain evidence="2">NBC_00119</strain>
    </source>
</reference>
<dbReference type="Gene3D" id="3.40.50.150">
    <property type="entry name" value="Vaccinia Virus protein VP39"/>
    <property type="match status" value="1"/>
</dbReference>
<dbReference type="GO" id="GO:0008168">
    <property type="term" value="F:methyltransferase activity"/>
    <property type="evidence" value="ECO:0007669"/>
    <property type="project" value="UniProtKB-KW"/>
</dbReference>
<organism evidence="2">
    <name type="scientific">Streptomyces sp. NBC_00119</name>
    <dbReference type="NCBI Taxonomy" id="2975659"/>
    <lineage>
        <taxon>Bacteria</taxon>
        <taxon>Bacillati</taxon>
        <taxon>Actinomycetota</taxon>
        <taxon>Actinomycetes</taxon>
        <taxon>Kitasatosporales</taxon>
        <taxon>Streptomycetaceae</taxon>
        <taxon>Streptomyces</taxon>
    </lineage>
</organism>
<gene>
    <name evidence="2" type="ORF">OHU69_45760</name>
</gene>
<evidence type="ECO:0000259" key="1">
    <source>
        <dbReference type="Pfam" id="PF13649"/>
    </source>
</evidence>
<dbReference type="Pfam" id="PF13649">
    <property type="entry name" value="Methyltransf_25"/>
    <property type="match status" value="1"/>
</dbReference>
<feature type="domain" description="Methyltransferase" evidence="1">
    <location>
        <begin position="58"/>
        <end position="148"/>
    </location>
</feature>
<dbReference type="AlphaFoldDB" id="A0AAU1UKE7"/>
<name>A0AAU1UKE7_9ACTN</name>
<dbReference type="InterPro" id="IPR041698">
    <property type="entry name" value="Methyltransf_25"/>
</dbReference>
<keyword evidence="2" id="KW-0808">Transferase</keyword>
<proteinExistence type="predicted"/>
<dbReference type="CDD" id="cd02440">
    <property type="entry name" value="AdoMet_MTases"/>
    <property type="match status" value="1"/>
</dbReference>
<evidence type="ECO:0000313" key="2">
    <source>
        <dbReference type="EMBL" id="WTS17701.1"/>
    </source>
</evidence>
<dbReference type="SUPFAM" id="SSF53335">
    <property type="entry name" value="S-adenosyl-L-methionine-dependent methyltransferases"/>
    <property type="match status" value="1"/>
</dbReference>
<dbReference type="InterPro" id="IPR050508">
    <property type="entry name" value="Methyltransf_Superfamily"/>
</dbReference>
<dbReference type="PANTHER" id="PTHR42912:SF93">
    <property type="entry name" value="N6-ADENOSINE-METHYLTRANSFERASE TMT1A"/>
    <property type="match status" value="1"/>
</dbReference>
<sequence>MELGPNTDDWLADTRTSYDTVAASYAELTRHLLDETPEERAVLALFAELVLAQGGGPVVDVGCGTGRITGHLRKLDLDAFGIDLSPEMIDVARRDQPGVRFDIGSMTDLTLADASVTGLVAWYSLIHIPDGAISSVLTHFRRVLRPGGPLLLSFHVGDASKLKTEGYGGHPMKVHVHRRQHDQMIEWLNEAGFAVETHKTLTSAESKLGGIILARRQP</sequence>
<dbReference type="GO" id="GO:0032259">
    <property type="term" value="P:methylation"/>
    <property type="evidence" value="ECO:0007669"/>
    <property type="project" value="UniProtKB-KW"/>
</dbReference>
<dbReference type="EMBL" id="CP108195">
    <property type="protein sequence ID" value="WTS17701.1"/>
    <property type="molecule type" value="Genomic_DNA"/>
</dbReference>
<keyword evidence="2" id="KW-0489">Methyltransferase</keyword>
<protein>
    <submittedName>
        <fullName evidence="2">Methyltransferase domain-containing protein</fullName>
    </submittedName>
</protein>
<accession>A0AAU1UKE7</accession>
<dbReference type="PANTHER" id="PTHR42912">
    <property type="entry name" value="METHYLTRANSFERASE"/>
    <property type="match status" value="1"/>
</dbReference>